<protein>
    <recommendedName>
        <fullName evidence="2">N-acetyltransferase domain-containing protein</fullName>
    </recommendedName>
</protein>
<accession>A0ABP1D1W8</accession>
<dbReference type="InterPro" id="IPR052523">
    <property type="entry name" value="Trichothecene_AcTrans"/>
</dbReference>
<dbReference type="InterPro" id="IPR016181">
    <property type="entry name" value="Acyl_CoA_acyltransferase"/>
</dbReference>
<dbReference type="PANTHER" id="PTHR42791">
    <property type="entry name" value="GNAT FAMILY ACETYLTRANSFERASE"/>
    <property type="match status" value="1"/>
</dbReference>
<organism evidence="3 4">
    <name type="scientific">Somion occarium</name>
    <dbReference type="NCBI Taxonomy" id="3059160"/>
    <lineage>
        <taxon>Eukaryota</taxon>
        <taxon>Fungi</taxon>
        <taxon>Dikarya</taxon>
        <taxon>Basidiomycota</taxon>
        <taxon>Agaricomycotina</taxon>
        <taxon>Agaricomycetes</taxon>
        <taxon>Polyporales</taxon>
        <taxon>Cerrenaceae</taxon>
        <taxon>Somion</taxon>
    </lineage>
</organism>
<evidence type="ECO:0000259" key="2">
    <source>
        <dbReference type="PROSITE" id="PS51186"/>
    </source>
</evidence>
<evidence type="ECO:0000313" key="4">
    <source>
        <dbReference type="Proteomes" id="UP001497453"/>
    </source>
</evidence>
<reference evidence="4" key="1">
    <citation type="submission" date="2024-04" db="EMBL/GenBank/DDBJ databases">
        <authorList>
            <person name="Shaw F."/>
            <person name="Minotto A."/>
        </authorList>
    </citation>
    <scope>NUCLEOTIDE SEQUENCE [LARGE SCALE GENOMIC DNA]</scope>
</reference>
<dbReference type="PROSITE" id="PS51186">
    <property type="entry name" value="GNAT"/>
    <property type="match status" value="1"/>
</dbReference>
<dbReference type="SUPFAM" id="SSF55729">
    <property type="entry name" value="Acyl-CoA N-acyltransferases (Nat)"/>
    <property type="match status" value="1"/>
</dbReference>
<evidence type="ECO:0000313" key="3">
    <source>
        <dbReference type="EMBL" id="CAL1701149.1"/>
    </source>
</evidence>
<feature type="compositionally biased region" description="Polar residues" evidence="1">
    <location>
        <begin position="1"/>
        <end position="10"/>
    </location>
</feature>
<feature type="region of interest" description="Disordered" evidence="1">
    <location>
        <begin position="1"/>
        <end position="23"/>
    </location>
</feature>
<keyword evidence="4" id="KW-1185">Reference proteome</keyword>
<dbReference type="CDD" id="cd04301">
    <property type="entry name" value="NAT_SF"/>
    <property type="match status" value="1"/>
</dbReference>
<dbReference type="PANTHER" id="PTHR42791:SF16">
    <property type="entry name" value="N-ACETYLTRANSFERASE DOMAIN-CONTAINING PROTEIN"/>
    <property type="match status" value="1"/>
</dbReference>
<evidence type="ECO:0000256" key="1">
    <source>
        <dbReference type="SAM" id="MobiDB-lite"/>
    </source>
</evidence>
<feature type="compositionally biased region" description="Basic and acidic residues" evidence="1">
    <location>
        <begin position="11"/>
        <end position="23"/>
    </location>
</feature>
<name>A0ABP1D1W8_9APHY</name>
<dbReference type="Proteomes" id="UP001497453">
    <property type="component" value="Chromosome 2"/>
</dbReference>
<dbReference type="EMBL" id="OZ037945">
    <property type="protein sequence ID" value="CAL1701149.1"/>
    <property type="molecule type" value="Genomic_DNA"/>
</dbReference>
<feature type="domain" description="N-acetyltransferase" evidence="2">
    <location>
        <begin position="104"/>
        <end position="241"/>
    </location>
</feature>
<proteinExistence type="predicted"/>
<dbReference type="InterPro" id="IPR000182">
    <property type="entry name" value="GNAT_dom"/>
</dbReference>
<gene>
    <name evidence="3" type="ORF">GFSPODELE1_LOCUS3451</name>
</gene>
<dbReference type="Gene3D" id="3.40.630.30">
    <property type="match status" value="1"/>
</dbReference>
<sequence length="263" mass="30201">MIEPTGITSKTSDRSGALKEHARQEREPIVPRLIVYGDIPTTTDTTFRTSEGDPLNHYLIDTPDSRLRSSLLKQKWRRFRVNAMWVDFTRKQTAWVIQDGKGFVGMSDPTRRRTVLDRILDPLFRKIQESQVLFYSKEQNNRLKEIQGKLRPLIKRLIGDKQKDMFNLDVLGVDPDFQGRGYGSALVEVVTSMADAHGRDTWLVSSNVEANTGFYNRLGFFTIGEITLGEHNPTWDEPPVVVAVMKREANWKPSFEDEKLSNM</sequence>
<dbReference type="Pfam" id="PF13508">
    <property type="entry name" value="Acetyltransf_7"/>
    <property type="match status" value="1"/>
</dbReference>